<accession>A0A0R1LJT1</accession>
<name>A0A0R1LJT1_9LACO</name>
<evidence type="ECO:0000259" key="3">
    <source>
        <dbReference type="PROSITE" id="PS50995"/>
    </source>
</evidence>
<comment type="caution">
    <text evidence="4">The sequence shown here is derived from an EMBL/GenBank/DDBJ whole genome shotgun (WGS) entry which is preliminary data.</text>
</comment>
<keyword evidence="5" id="KW-1185">Reference proteome</keyword>
<feature type="domain" description="HTH marR-type" evidence="3">
    <location>
        <begin position="1"/>
        <end position="132"/>
    </location>
</feature>
<keyword evidence="2" id="KW-0804">Transcription</keyword>
<dbReference type="PANTHER" id="PTHR33164:SF56">
    <property type="entry name" value="HTH-TYPE TRANSCRIPTIONAL REGULATOR MHQR"/>
    <property type="match status" value="1"/>
</dbReference>
<evidence type="ECO:0000256" key="2">
    <source>
        <dbReference type="ARBA" id="ARBA00023163"/>
    </source>
</evidence>
<protein>
    <recommendedName>
        <fullName evidence="3">HTH marR-type domain-containing protein</fullName>
    </recommendedName>
</protein>
<sequence length="133" mass="15046">MGGLLRDATNQMTQELNNFARPYGLTGMQMSVIDYLARRGATTTYQVDVEHEFEIQRSTASLLVRRMVDRELVTRVVAASDSRKRQLQLTTKGRKLVPVITAHLDQQDQKMVAGLSPEVAAGFRQALQKIKQW</sequence>
<dbReference type="PANTHER" id="PTHR33164">
    <property type="entry name" value="TRANSCRIPTIONAL REGULATOR, MARR FAMILY"/>
    <property type="match status" value="1"/>
</dbReference>
<evidence type="ECO:0000256" key="1">
    <source>
        <dbReference type="ARBA" id="ARBA00023015"/>
    </source>
</evidence>
<dbReference type="InterPro" id="IPR000835">
    <property type="entry name" value="HTH_MarR-typ"/>
</dbReference>
<dbReference type="SUPFAM" id="SSF46785">
    <property type="entry name" value="Winged helix' DNA-binding domain"/>
    <property type="match status" value="1"/>
</dbReference>
<dbReference type="PROSITE" id="PS50995">
    <property type="entry name" value="HTH_MARR_2"/>
    <property type="match status" value="1"/>
</dbReference>
<dbReference type="PATRIC" id="fig|1423715.3.peg.2752"/>
<dbReference type="InterPro" id="IPR036388">
    <property type="entry name" value="WH-like_DNA-bd_sf"/>
</dbReference>
<dbReference type="InterPro" id="IPR036390">
    <property type="entry name" value="WH_DNA-bd_sf"/>
</dbReference>
<dbReference type="AlphaFoldDB" id="A0A0R1LJT1"/>
<dbReference type="InterPro" id="IPR039422">
    <property type="entry name" value="MarR/SlyA-like"/>
</dbReference>
<evidence type="ECO:0000313" key="4">
    <source>
        <dbReference type="EMBL" id="KRK96203.1"/>
    </source>
</evidence>
<dbReference type="Pfam" id="PF12802">
    <property type="entry name" value="MarR_2"/>
    <property type="match status" value="1"/>
</dbReference>
<dbReference type="SMART" id="SM00347">
    <property type="entry name" value="HTH_MARR"/>
    <property type="match status" value="1"/>
</dbReference>
<dbReference type="Proteomes" id="UP000051955">
    <property type="component" value="Unassembled WGS sequence"/>
</dbReference>
<evidence type="ECO:0000313" key="5">
    <source>
        <dbReference type="Proteomes" id="UP000051955"/>
    </source>
</evidence>
<keyword evidence="1" id="KW-0805">Transcription regulation</keyword>
<organism evidence="4 5">
    <name type="scientific">Levilactobacillus acidifarinae DSM 19394 = JCM 15949</name>
    <dbReference type="NCBI Taxonomy" id="1423715"/>
    <lineage>
        <taxon>Bacteria</taxon>
        <taxon>Bacillati</taxon>
        <taxon>Bacillota</taxon>
        <taxon>Bacilli</taxon>
        <taxon>Lactobacillales</taxon>
        <taxon>Lactobacillaceae</taxon>
        <taxon>Levilactobacillus</taxon>
    </lineage>
</organism>
<dbReference type="STRING" id="1423715.FD25_GL002669"/>
<dbReference type="GO" id="GO:0003700">
    <property type="term" value="F:DNA-binding transcription factor activity"/>
    <property type="evidence" value="ECO:0007669"/>
    <property type="project" value="InterPro"/>
</dbReference>
<gene>
    <name evidence="4" type="ORF">FD25_GL002669</name>
</gene>
<dbReference type="GO" id="GO:0006950">
    <property type="term" value="P:response to stress"/>
    <property type="evidence" value="ECO:0007669"/>
    <property type="project" value="TreeGrafter"/>
</dbReference>
<dbReference type="EMBL" id="AZDV01000005">
    <property type="protein sequence ID" value="KRK96203.1"/>
    <property type="molecule type" value="Genomic_DNA"/>
</dbReference>
<dbReference type="Gene3D" id="1.10.10.10">
    <property type="entry name" value="Winged helix-like DNA-binding domain superfamily/Winged helix DNA-binding domain"/>
    <property type="match status" value="1"/>
</dbReference>
<proteinExistence type="predicted"/>
<reference evidence="4 5" key="1">
    <citation type="journal article" date="2015" name="Genome Announc.">
        <title>Expanding the biotechnology potential of lactobacilli through comparative genomics of 213 strains and associated genera.</title>
        <authorList>
            <person name="Sun Z."/>
            <person name="Harris H.M."/>
            <person name="McCann A."/>
            <person name="Guo C."/>
            <person name="Argimon S."/>
            <person name="Zhang W."/>
            <person name="Yang X."/>
            <person name="Jeffery I.B."/>
            <person name="Cooney J.C."/>
            <person name="Kagawa T.F."/>
            <person name="Liu W."/>
            <person name="Song Y."/>
            <person name="Salvetti E."/>
            <person name="Wrobel A."/>
            <person name="Rasinkangas P."/>
            <person name="Parkhill J."/>
            <person name="Rea M.C."/>
            <person name="O'Sullivan O."/>
            <person name="Ritari J."/>
            <person name="Douillard F.P."/>
            <person name="Paul Ross R."/>
            <person name="Yang R."/>
            <person name="Briner A.E."/>
            <person name="Felis G.E."/>
            <person name="de Vos W.M."/>
            <person name="Barrangou R."/>
            <person name="Klaenhammer T.R."/>
            <person name="Caufield P.W."/>
            <person name="Cui Y."/>
            <person name="Zhang H."/>
            <person name="O'Toole P.W."/>
        </authorList>
    </citation>
    <scope>NUCLEOTIDE SEQUENCE [LARGE SCALE GENOMIC DNA]</scope>
    <source>
        <strain evidence="4 5">DSM 19394</strain>
    </source>
</reference>